<accession>D8SIT3</accession>
<dbReference type="EMBL" id="GL377622">
    <property type="protein sequence ID" value="EFJ15678.1"/>
    <property type="molecule type" value="Genomic_DNA"/>
</dbReference>
<protein>
    <submittedName>
        <fullName evidence="1">Uncharacterized protein</fullName>
    </submittedName>
</protein>
<dbReference type="eggNOG" id="ENOG502QRQ0">
    <property type="taxonomic scope" value="Eukaryota"/>
</dbReference>
<dbReference type="InParanoid" id="D8SIT3"/>
<dbReference type="HOGENOM" id="CLU_145054_0_0_1"/>
<dbReference type="PANTHER" id="PTHR31579:SF1">
    <property type="entry name" value="OS03G0796600 PROTEIN"/>
    <property type="match status" value="1"/>
</dbReference>
<organism evidence="2">
    <name type="scientific">Selaginella moellendorffii</name>
    <name type="common">Spikemoss</name>
    <dbReference type="NCBI Taxonomy" id="88036"/>
    <lineage>
        <taxon>Eukaryota</taxon>
        <taxon>Viridiplantae</taxon>
        <taxon>Streptophyta</taxon>
        <taxon>Embryophyta</taxon>
        <taxon>Tracheophyta</taxon>
        <taxon>Lycopodiopsida</taxon>
        <taxon>Selaginellales</taxon>
        <taxon>Selaginellaceae</taxon>
        <taxon>Selaginella</taxon>
    </lineage>
</organism>
<gene>
    <name evidence="1" type="ORF">SELMODRAFT_36433</name>
</gene>
<evidence type="ECO:0000313" key="2">
    <source>
        <dbReference type="Proteomes" id="UP000001514"/>
    </source>
</evidence>
<dbReference type="AlphaFoldDB" id="D8SIT3"/>
<dbReference type="KEGG" id="smo:SELMODRAFT_36433"/>
<reference evidence="1 2" key="1">
    <citation type="journal article" date="2011" name="Science">
        <title>The Selaginella genome identifies genetic changes associated with the evolution of vascular plants.</title>
        <authorList>
            <person name="Banks J.A."/>
            <person name="Nishiyama T."/>
            <person name="Hasebe M."/>
            <person name="Bowman J.L."/>
            <person name="Gribskov M."/>
            <person name="dePamphilis C."/>
            <person name="Albert V.A."/>
            <person name="Aono N."/>
            <person name="Aoyama T."/>
            <person name="Ambrose B.A."/>
            <person name="Ashton N.W."/>
            <person name="Axtell M.J."/>
            <person name="Barker E."/>
            <person name="Barker M.S."/>
            <person name="Bennetzen J.L."/>
            <person name="Bonawitz N.D."/>
            <person name="Chapple C."/>
            <person name="Cheng C."/>
            <person name="Correa L.G."/>
            <person name="Dacre M."/>
            <person name="DeBarry J."/>
            <person name="Dreyer I."/>
            <person name="Elias M."/>
            <person name="Engstrom E.M."/>
            <person name="Estelle M."/>
            <person name="Feng L."/>
            <person name="Finet C."/>
            <person name="Floyd S.K."/>
            <person name="Frommer W.B."/>
            <person name="Fujita T."/>
            <person name="Gramzow L."/>
            <person name="Gutensohn M."/>
            <person name="Harholt J."/>
            <person name="Hattori M."/>
            <person name="Heyl A."/>
            <person name="Hirai T."/>
            <person name="Hiwatashi Y."/>
            <person name="Ishikawa M."/>
            <person name="Iwata M."/>
            <person name="Karol K.G."/>
            <person name="Koehler B."/>
            <person name="Kolukisaoglu U."/>
            <person name="Kubo M."/>
            <person name="Kurata T."/>
            <person name="Lalonde S."/>
            <person name="Li K."/>
            <person name="Li Y."/>
            <person name="Litt A."/>
            <person name="Lyons E."/>
            <person name="Manning G."/>
            <person name="Maruyama T."/>
            <person name="Michael T.P."/>
            <person name="Mikami K."/>
            <person name="Miyazaki S."/>
            <person name="Morinaga S."/>
            <person name="Murata T."/>
            <person name="Mueller-Roeber B."/>
            <person name="Nelson D.R."/>
            <person name="Obara M."/>
            <person name="Oguri Y."/>
            <person name="Olmstead R.G."/>
            <person name="Onodera N."/>
            <person name="Petersen B.L."/>
            <person name="Pils B."/>
            <person name="Prigge M."/>
            <person name="Rensing S.A."/>
            <person name="Riano-Pachon D.M."/>
            <person name="Roberts A.W."/>
            <person name="Sato Y."/>
            <person name="Scheller H.V."/>
            <person name="Schulz B."/>
            <person name="Schulz C."/>
            <person name="Shakirov E.V."/>
            <person name="Shibagaki N."/>
            <person name="Shinohara N."/>
            <person name="Shippen D.E."/>
            <person name="Soerensen I."/>
            <person name="Sotooka R."/>
            <person name="Sugimoto N."/>
            <person name="Sugita M."/>
            <person name="Sumikawa N."/>
            <person name="Tanurdzic M."/>
            <person name="Theissen G."/>
            <person name="Ulvskov P."/>
            <person name="Wakazuki S."/>
            <person name="Weng J.K."/>
            <person name="Willats W.W."/>
            <person name="Wipf D."/>
            <person name="Wolf P.G."/>
            <person name="Yang L."/>
            <person name="Zimmer A.D."/>
            <person name="Zhu Q."/>
            <person name="Mitros T."/>
            <person name="Hellsten U."/>
            <person name="Loque D."/>
            <person name="Otillar R."/>
            <person name="Salamov A."/>
            <person name="Schmutz J."/>
            <person name="Shapiro H."/>
            <person name="Lindquist E."/>
            <person name="Lucas S."/>
            <person name="Rokhsar D."/>
            <person name="Grigoriev I.V."/>
        </authorList>
    </citation>
    <scope>NUCLEOTIDE SEQUENCE [LARGE SCALE GENOMIC DNA]</scope>
</reference>
<dbReference type="Pfam" id="PF04720">
    <property type="entry name" value="PDDEXK_6"/>
    <property type="match status" value="1"/>
</dbReference>
<feature type="non-terminal residue" evidence="1">
    <location>
        <position position="1"/>
    </location>
</feature>
<name>D8SIT3_SELML</name>
<dbReference type="PANTHER" id="PTHR31579">
    <property type="entry name" value="OS03G0796600 PROTEIN"/>
    <property type="match status" value="1"/>
</dbReference>
<dbReference type="NCBIfam" id="TIGR01615">
    <property type="entry name" value="A_thal_3542"/>
    <property type="match status" value="1"/>
</dbReference>
<proteinExistence type="predicted"/>
<evidence type="ECO:0000313" key="1">
    <source>
        <dbReference type="EMBL" id="EFJ15678.1"/>
    </source>
</evidence>
<sequence>LRCTAANLRSMGYNAAVCKSRWSQSKGISKGAYAYIDVLLDAGSKRVIIDTDFSSQFVIARPSDEYQAILAEIPPVFVGSEDELHKFLHLISLAMKRSLKAQSLTLPPWRRPDYLTAKWFSPYRRTTNPLPTPTPTPAPSRQ</sequence>
<feature type="non-terminal residue" evidence="1">
    <location>
        <position position="142"/>
    </location>
</feature>
<dbReference type="Proteomes" id="UP000001514">
    <property type="component" value="Unassembled WGS sequence"/>
</dbReference>
<dbReference type="OMA" id="WTHTHAY"/>
<dbReference type="OrthoDB" id="548115at2759"/>
<keyword evidence="2" id="KW-1185">Reference proteome</keyword>
<dbReference type="InterPro" id="IPR006502">
    <property type="entry name" value="PDDEXK-like"/>
</dbReference>